<reference evidence="1" key="2">
    <citation type="submission" date="2021-08" db="EMBL/GenBank/DDBJ databases">
        <authorList>
            <person name="Tani A."/>
            <person name="Ola A."/>
            <person name="Ogura Y."/>
            <person name="Katsura K."/>
            <person name="Hayashi T."/>
        </authorList>
    </citation>
    <scope>NUCLEOTIDE SEQUENCE</scope>
    <source>
        <strain evidence="1">JCM 32048</strain>
    </source>
</reference>
<protein>
    <submittedName>
        <fullName evidence="1">Uncharacterized protein</fullName>
    </submittedName>
</protein>
<dbReference type="AlphaFoldDB" id="A0AA37HI38"/>
<name>A0AA37HI38_9HYPH</name>
<organism evidence="1 2">
    <name type="scientific">Methylobacterium frigidaeris</name>
    <dbReference type="NCBI Taxonomy" id="2038277"/>
    <lineage>
        <taxon>Bacteria</taxon>
        <taxon>Pseudomonadati</taxon>
        <taxon>Pseudomonadota</taxon>
        <taxon>Alphaproteobacteria</taxon>
        <taxon>Hyphomicrobiales</taxon>
        <taxon>Methylobacteriaceae</taxon>
        <taxon>Methylobacterium</taxon>
    </lineage>
</organism>
<dbReference type="Proteomes" id="UP001055286">
    <property type="component" value="Unassembled WGS sequence"/>
</dbReference>
<proteinExistence type="predicted"/>
<dbReference type="EMBL" id="BPQJ01000060">
    <property type="protein sequence ID" value="GJD66303.1"/>
    <property type="molecule type" value="Genomic_DNA"/>
</dbReference>
<sequence>MVWMGVAPGGLSPSPEIEQREGEVTVTELAHRLDRALWTLYAWIRSG</sequence>
<keyword evidence="2" id="KW-1185">Reference proteome</keyword>
<reference evidence="1" key="1">
    <citation type="journal article" date="2016" name="Front. Microbiol.">
        <title>Genome Sequence of the Piezophilic, Mesophilic Sulfate-Reducing Bacterium Desulfovibrio indicus J2T.</title>
        <authorList>
            <person name="Cao J."/>
            <person name="Maignien L."/>
            <person name="Shao Z."/>
            <person name="Alain K."/>
            <person name="Jebbar M."/>
        </authorList>
    </citation>
    <scope>NUCLEOTIDE SEQUENCE</scope>
    <source>
        <strain evidence="1">JCM 32048</strain>
    </source>
</reference>
<evidence type="ECO:0000313" key="1">
    <source>
        <dbReference type="EMBL" id="GJD66303.1"/>
    </source>
</evidence>
<gene>
    <name evidence="1" type="ORF">MPEAHAMD_6500</name>
</gene>
<accession>A0AA37HI38</accession>
<evidence type="ECO:0000313" key="2">
    <source>
        <dbReference type="Proteomes" id="UP001055286"/>
    </source>
</evidence>
<comment type="caution">
    <text evidence="1">The sequence shown here is derived from an EMBL/GenBank/DDBJ whole genome shotgun (WGS) entry which is preliminary data.</text>
</comment>